<reference evidence="1 2" key="1">
    <citation type="journal article" date="2019" name="Sci. Rep.">
        <title>Orb-weaving spider Araneus ventricosus genome elucidates the spidroin gene catalogue.</title>
        <authorList>
            <person name="Kono N."/>
            <person name="Nakamura H."/>
            <person name="Ohtoshi R."/>
            <person name="Moran D.A.P."/>
            <person name="Shinohara A."/>
            <person name="Yoshida Y."/>
            <person name="Fujiwara M."/>
            <person name="Mori M."/>
            <person name="Tomita M."/>
            <person name="Arakawa K."/>
        </authorList>
    </citation>
    <scope>NUCLEOTIDE SEQUENCE [LARGE SCALE GENOMIC DNA]</scope>
</reference>
<comment type="caution">
    <text evidence="1">The sequence shown here is derived from an EMBL/GenBank/DDBJ whole genome shotgun (WGS) entry which is preliminary data.</text>
</comment>
<sequence>MQYDLGNLRKPDDFSDLFKIDKNDIEESRVATMSYPFVVNHVTDDEIKMAVLKVVTVKMNATAIVRRELISNRFSSTDEKSVALDDMLKNMDNVIKGLEERNIECDRYGISDRTATAFASAVLQDIGIVHEGEASHWQISIKLVDSVKSFKMQLQSLLS</sequence>
<organism evidence="1 2">
    <name type="scientific">Araneus ventricosus</name>
    <name type="common">Orbweaver spider</name>
    <name type="synonym">Epeira ventricosa</name>
    <dbReference type="NCBI Taxonomy" id="182803"/>
    <lineage>
        <taxon>Eukaryota</taxon>
        <taxon>Metazoa</taxon>
        <taxon>Ecdysozoa</taxon>
        <taxon>Arthropoda</taxon>
        <taxon>Chelicerata</taxon>
        <taxon>Arachnida</taxon>
        <taxon>Araneae</taxon>
        <taxon>Araneomorphae</taxon>
        <taxon>Entelegynae</taxon>
        <taxon>Araneoidea</taxon>
        <taxon>Araneidae</taxon>
        <taxon>Araneus</taxon>
    </lineage>
</organism>
<proteinExistence type="predicted"/>
<evidence type="ECO:0000313" key="2">
    <source>
        <dbReference type="Proteomes" id="UP000499080"/>
    </source>
</evidence>
<name>A0A4Y2X579_ARAVE</name>
<dbReference type="EMBL" id="BGPR01071783">
    <property type="protein sequence ID" value="GBO44875.1"/>
    <property type="molecule type" value="Genomic_DNA"/>
</dbReference>
<dbReference type="AlphaFoldDB" id="A0A4Y2X579"/>
<evidence type="ECO:0000313" key="1">
    <source>
        <dbReference type="EMBL" id="GBO44875.1"/>
    </source>
</evidence>
<keyword evidence="2" id="KW-1185">Reference proteome</keyword>
<gene>
    <name evidence="1" type="ORF">AVEN_103718_1</name>
</gene>
<dbReference type="OrthoDB" id="8058698at2759"/>
<dbReference type="Proteomes" id="UP000499080">
    <property type="component" value="Unassembled WGS sequence"/>
</dbReference>
<accession>A0A4Y2X579</accession>
<protein>
    <submittedName>
        <fullName evidence="1">Uncharacterized protein</fullName>
    </submittedName>
</protein>